<feature type="domain" description="tRNA/rRNA methyltransferase SpoU type" evidence="6">
    <location>
        <begin position="5"/>
        <end position="154"/>
    </location>
</feature>
<keyword evidence="2 5" id="KW-0489">Methyltransferase</keyword>
<dbReference type="InterPro" id="IPR004384">
    <property type="entry name" value="RNA_MeTrfase_TrmJ/LasT"/>
</dbReference>
<keyword evidence="4 5" id="KW-0949">S-adenosyl-L-methionine</keyword>
<comment type="subunit">
    <text evidence="5">Homodimer.</text>
</comment>
<name>A0A5E4PFG1_9COXI</name>
<dbReference type="Proteomes" id="UP000324194">
    <property type="component" value="Chromosome 1"/>
</dbReference>
<dbReference type="RefSeq" id="WP_148338353.1">
    <property type="nucleotide sequence ID" value="NZ_LR699119.1"/>
</dbReference>
<gene>
    <name evidence="5 7" type="primary">trmJ</name>
    <name evidence="7" type="ORF">AQUSIP_05300</name>
</gene>
<dbReference type="PIRSF" id="PIRSF004808">
    <property type="entry name" value="LasT"/>
    <property type="match status" value="1"/>
</dbReference>
<comment type="similarity">
    <text evidence="1">Belongs to the class IV-like SAM-binding methyltransferase superfamily. RNA methyltransferase TrmH family.</text>
</comment>
<evidence type="ECO:0000256" key="5">
    <source>
        <dbReference type="RuleBase" id="RU362024"/>
    </source>
</evidence>
<dbReference type="EC" id="2.1.1.200" evidence="5"/>
<reference evidence="7 8" key="1">
    <citation type="submission" date="2019-08" db="EMBL/GenBank/DDBJ databases">
        <authorList>
            <person name="Guy L."/>
        </authorList>
    </citation>
    <scope>NUCLEOTIDE SEQUENCE [LARGE SCALE GENOMIC DNA]</scope>
    <source>
        <strain evidence="7 8">SGT-108</strain>
    </source>
</reference>
<evidence type="ECO:0000259" key="6">
    <source>
        <dbReference type="Pfam" id="PF00588"/>
    </source>
</evidence>
<comment type="catalytic activity">
    <reaction evidence="5">
        <text>cytidine(32) in tRNA + S-adenosyl-L-methionine = 2'-O-methylcytidine(32) in tRNA + S-adenosyl-L-homocysteine + H(+)</text>
        <dbReference type="Rhea" id="RHEA:42932"/>
        <dbReference type="Rhea" id="RHEA-COMP:10288"/>
        <dbReference type="Rhea" id="RHEA-COMP:10289"/>
        <dbReference type="ChEBI" id="CHEBI:15378"/>
        <dbReference type="ChEBI" id="CHEBI:57856"/>
        <dbReference type="ChEBI" id="CHEBI:59789"/>
        <dbReference type="ChEBI" id="CHEBI:74495"/>
        <dbReference type="ChEBI" id="CHEBI:82748"/>
        <dbReference type="EC" id="2.1.1.200"/>
    </reaction>
</comment>
<dbReference type="Pfam" id="PF00588">
    <property type="entry name" value="SpoU_methylase"/>
    <property type="match status" value="1"/>
</dbReference>
<organism evidence="7 8">
    <name type="scientific">Aquicella siphonis</name>
    <dbReference type="NCBI Taxonomy" id="254247"/>
    <lineage>
        <taxon>Bacteria</taxon>
        <taxon>Pseudomonadati</taxon>
        <taxon>Pseudomonadota</taxon>
        <taxon>Gammaproteobacteria</taxon>
        <taxon>Legionellales</taxon>
        <taxon>Coxiellaceae</taxon>
        <taxon>Aquicella</taxon>
    </lineage>
</organism>
<comment type="function">
    <text evidence="5">Catalyzes the formation of 2'O-methylated cytidine (Cm32) or 2'O-methylated uridine (Um32) at position 32 in tRNA.</text>
</comment>
<dbReference type="InterPro" id="IPR029028">
    <property type="entry name" value="Alpha/beta_knot_MTases"/>
</dbReference>
<dbReference type="GO" id="GO:0005829">
    <property type="term" value="C:cytosol"/>
    <property type="evidence" value="ECO:0007669"/>
    <property type="project" value="TreeGrafter"/>
</dbReference>
<dbReference type="InterPro" id="IPR029026">
    <property type="entry name" value="tRNA_m1G_MTases_N"/>
</dbReference>
<protein>
    <recommendedName>
        <fullName evidence="5">tRNA (cytidine/uridine-2'-O-)-methyltransferase TrmJ</fullName>
        <ecNumber evidence="5">2.1.1.200</ecNumber>
    </recommendedName>
    <alternativeName>
        <fullName evidence="5">tRNA (cytidine(32)/uridine(32)-2'-O)-methyltransferase</fullName>
    </alternativeName>
    <alternativeName>
        <fullName evidence="5">tRNA Cm32/Um32 methyltransferase</fullName>
    </alternativeName>
</protein>
<dbReference type="SUPFAM" id="SSF75217">
    <property type="entry name" value="alpha/beta knot"/>
    <property type="match status" value="1"/>
</dbReference>
<dbReference type="GO" id="GO:0106339">
    <property type="term" value="F:tRNA (cytidine(32)-2'-O)-methyltransferase activity"/>
    <property type="evidence" value="ECO:0007669"/>
    <property type="project" value="RHEA"/>
</dbReference>
<evidence type="ECO:0000256" key="2">
    <source>
        <dbReference type="ARBA" id="ARBA00022603"/>
    </source>
</evidence>
<sequence>MLDRIRIVLVNTSHPGNIGSAARAMKTMGLSDLWLVAPEQFPHAKAVEMASGASDILDQAVVVSTLEEAVADCTLVVGASARSRTIPWPMLAPRAMTEQLKREAPAGTTAILFGREQSGLSNEELQRCHLHTQIPANPGYSSLNLAAAVQVISYELRLASLDTNASADTWDYRLATADEMEKFFTHLQDVLIEIDFLKMNAPRKLMTRLRRMFMRTRPDVMEMNILRGILTAIQESKKNGV</sequence>
<keyword evidence="3 7" id="KW-0808">Transferase</keyword>
<proteinExistence type="inferred from homology"/>
<dbReference type="AlphaFoldDB" id="A0A5E4PFG1"/>
<dbReference type="EMBL" id="LR699119">
    <property type="protein sequence ID" value="VVC75242.1"/>
    <property type="molecule type" value="Genomic_DNA"/>
</dbReference>
<dbReference type="CDD" id="cd18093">
    <property type="entry name" value="SpoU-like_TrmJ"/>
    <property type="match status" value="1"/>
</dbReference>
<dbReference type="PANTHER" id="PTHR42786">
    <property type="entry name" value="TRNA/RRNA METHYLTRANSFERASE"/>
    <property type="match status" value="1"/>
</dbReference>
<keyword evidence="5" id="KW-0819">tRNA processing</keyword>
<dbReference type="InterPro" id="IPR001537">
    <property type="entry name" value="SpoU_MeTrfase"/>
</dbReference>
<dbReference type="NCBIfam" id="NF011694">
    <property type="entry name" value="PRK15114.1"/>
    <property type="match status" value="1"/>
</dbReference>
<evidence type="ECO:0000313" key="7">
    <source>
        <dbReference type="EMBL" id="VVC75242.1"/>
    </source>
</evidence>
<dbReference type="GO" id="GO:0002128">
    <property type="term" value="P:tRNA nucleoside ribose methylation"/>
    <property type="evidence" value="ECO:0007669"/>
    <property type="project" value="TreeGrafter"/>
</dbReference>
<dbReference type="Gene3D" id="3.40.1280.10">
    <property type="match status" value="1"/>
</dbReference>
<dbReference type="PANTHER" id="PTHR42786:SF2">
    <property type="entry name" value="TRNA (CYTIDINE_URIDINE-2'-O-)-METHYLTRANSFERASE TRMJ"/>
    <property type="match status" value="1"/>
</dbReference>
<comment type="subcellular location">
    <subcellularLocation>
        <location evidence="5">Cytoplasm</location>
    </subcellularLocation>
</comment>
<dbReference type="OrthoDB" id="9806346at2"/>
<evidence type="ECO:0000256" key="4">
    <source>
        <dbReference type="ARBA" id="ARBA00022691"/>
    </source>
</evidence>
<evidence type="ECO:0000256" key="1">
    <source>
        <dbReference type="ARBA" id="ARBA00007228"/>
    </source>
</evidence>
<dbReference type="NCBIfam" id="TIGR00050">
    <property type="entry name" value="rRNA_methyl_1"/>
    <property type="match status" value="1"/>
</dbReference>
<dbReference type="Gene3D" id="1.10.8.590">
    <property type="match status" value="1"/>
</dbReference>
<comment type="catalytic activity">
    <reaction evidence="5">
        <text>uridine(32) in tRNA + S-adenosyl-L-methionine = 2'-O-methyluridine(32) in tRNA + S-adenosyl-L-homocysteine + H(+)</text>
        <dbReference type="Rhea" id="RHEA:42936"/>
        <dbReference type="Rhea" id="RHEA-COMP:10107"/>
        <dbReference type="Rhea" id="RHEA-COMP:10290"/>
        <dbReference type="ChEBI" id="CHEBI:15378"/>
        <dbReference type="ChEBI" id="CHEBI:57856"/>
        <dbReference type="ChEBI" id="CHEBI:59789"/>
        <dbReference type="ChEBI" id="CHEBI:65315"/>
        <dbReference type="ChEBI" id="CHEBI:74478"/>
        <dbReference type="EC" id="2.1.1.200"/>
    </reaction>
</comment>
<evidence type="ECO:0000256" key="3">
    <source>
        <dbReference type="ARBA" id="ARBA00022679"/>
    </source>
</evidence>
<dbReference type="GO" id="GO:0003723">
    <property type="term" value="F:RNA binding"/>
    <property type="evidence" value="ECO:0007669"/>
    <property type="project" value="InterPro"/>
</dbReference>
<evidence type="ECO:0000313" key="8">
    <source>
        <dbReference type="Proteomes" id="UP000324194"/>
    </source>
</evidence>
<keyword evidence="8" id="KW-1185">Reference proteome</keyword>
<keyword evidence="5" id="KW-0963">Cytoplasm</keyword>
<dbReference type="KEGG" id="asip:AQUSIP_05300"/>
<dbReference type="FunFam" id="3.40.1280.10:FF:000006">
    <property type="entry name" value="Uncharacterized tRNA/rRNA methyltransferase HI_0380"/>
    <property type="match status" value="1"/>
</dbReference>
<dbReference type="GO" id="GO:0160206">
    <property type="term" value="F:tRNA (cytidine(32)/uridine(32)-2'-O)-methyltransferase activity"/>
    <property type="evidence" value="ECO:0007669"/>
    <property type="project" value="UniProtKB-EC"/>
</dbReference>
<accession>A0A5E4PFG1</accession>